<feature type="transmembrane region" description="Helical" evidence="2">
    <location>
        <begin position="103"/>
        <end position="126"/>
    </location>
</feature>
<feature type="compositionally biased region" description="Basic and acidic residues" evidence="1">
    <location>
        <begin position="1"/>
        <end position="11"/>
    </location>
</feature>
<evidence type="ECO:0000256" key="1">
    <source>
        <dbReference type="SAM" id="MobiDB-lite"/>
    </source>
</evidence>
<feature type="region of interest" description="Disordered" evidence="1">
    <location>
        <begin position="1"/>
        <end position="22"/>
    </location>
</feature>
<keyword evidence="2" id="KW-1133">Transmembrane helix</keyword>
<name>A0A495Y3Z9_9MICO</name>
<feature type="transmembrane region" description="Helical" evidence="2">
    <location>
        <begin position="25"/>
        <end position="49"/>
    </location>
</feature>
<evidence type="ECO:0000313" key="4">
    <source>
        <dbReference type="Proteomes" id="UP000278440"/>
    </source>
</evidence>
<dbReference type="EMBL" id="RBXT01000001">
    <property type="protein sequence ID" value="RKT79118.1"/>
    <property type="molecule type" value="Genomic_DNA"/>
</dbReference>
<evidence type="ECO:0000313" key="3">
    <source>
        <dbReference type="EMBL" id="RKT79118.1"/>
    </source>
</evidence>
<organism evidence="3 4">
    <name type="scientific">Terracoccus luteus</name>
    <dbReference type="NCBI Taxonomy" id="53356"/>
    <lineage>
        <taxon>Bacteria</taxon>
        <taxon>Bacillati</taxon>
        <taxon>Actinomycetota</taxon>
        <taxon>Actinomycetes</taxon>
        <taxon>Micrococcales</taxon>
        <taxon>Intrasporangiaceae</taxon>
        <taxon>Terracoccus</taxon>
    </lineage>
</organism>
<feature type="transmembrane region" description="Helical" evidence="2">
    <location>
        <begin position="146"/>
        <end position="164"/>
    </location>
</feature>
<accession>A0A495Y3Z9</accession>
<dbReference type="AlphaFoldDB" id="A0A495Y3Z9"/>
<keyword evidence="2" id="KW-0812">Transmembrane</keyword>
<gene>
    <name evidence="3" type="ORF">DFJ68_2574</name>
</gene>
<dbReference type="InterPro" id="IPR025058">
    <property type="entry name" value="DUF3995"/>
</dbReference>
<proteinExistence type="predicted"/>
<dbReference type="Proteomes" id="UP000278440">
    <property type="component" value="Unassembled WGS sequence"/>
</dbReference>
<reference evidence="3 4" key="1">
    <citation type="submission" date="2018-10" db="EMBL/GenBank/DDBJ databases">
        <title>Sequencing the genomes of 1000 actinobacteria strains.</title>
        <authorList>
            <person name="Klenk H.-P."/>
        </authorList>
    </citation>
    <scope>NUCLEOTIDE SEQUENCE [LARGE SCALE GENOMIC DNA]</scope>
    <source>
        <strain evidence="3 4">DSM 44267</strain>
    </source>
</reference>
<comment type="caution">
    <text evidence="3">The sequence shown here is derived from an EMBL/GenBank/DDBJ whole genome shotgun (WGS) entry which is preliminary data.</text>
</comment>
<keyword evidence="4" id="KW-1185">Reference proteome</keyword>
<keyword evidence="2" id="KW-0472">Membrane</keyword>
<dbReference type="Pfam" id="PF13160">
    <property type="entry name" value="DUF3995"/>
    <property type="match status" value="1"/>
</dbReference>
<sequence>MGETPRSRRPDAAGPGHPASSTSRVVGVTLLVAAAAGLVHAASSAYWGLGGDWLLETLGERIVTTFADVRWLLLVVAAVKVAGALLPLWLARRGLLRRRPWVALLWLAVAVLVLWGGANTVVGNLVLAGVITPDGGYDRPAMVGHAWLWDPLFLLWGLALAVALRRAPRPR</sequence>
<protein>
    <submittedName>
        <fullName evidence="3">Uncharacterized protein DUF3995</fullName>
    </submittedName>
</protein>
<evidence type="ECO:0000256" key="2">
    <source>
        <dbReference type="SAM" id="Phobius"/>
    </source>
</evidence>
<feature type="transmembrane region" description="Helical" evidence="2">
    <location>
        <begin position="69"/>
        <end position="91"/>
    </location>
</feature>
<dbReference type="RefSeq" id="WP_121033777.1">
    <property type="nucleotide sequence ID" value="NZ_RBXT01000001.1"/>
</dbReference>
<dbReference type="OrthoDB" id="3732080at2"/>